<gene>
    <name evidence="2" type="ORF">BJ878DRAFT_570723</name>
</gene>
<dbReference type="OrthoDB" id="3561275at2759"/>
<proteinExistence type="predicted"/>
<evidence type="ECO:0008006" key="4">
    <source>
        <dbReference type="Google" id="ProtNLM"/>
    </source>
</evidence>
<reference evidence="2" key="1">
    <citation type="journal article" date="2021" name="IMA Fungus">
        <title>Genomic characterization of three marine fungi, including Emericellopsis atlantica sp. nov. with signatures of a generalist lifestyle and marine biomass degradation.</title>
        <authorList>
            <person name="Hagestad O.C."/>
            <person name="Hou L."/>
            <person name="Andersen J.H."/>
            <person name="Hansen E.H."/>
            <person name="Altermark B."/>
            <person name="Li C."/>
            <person name="Kuhnert E."/>
            <person name="Cox R.J."/>
            <person name="Crous P.W."/>
            <person name="Spatafora J.W."/>
            <person name="Lail K."/>
            <person name="Amirebrahimi M."/>
            <person name="Lipzen A."/>
            <person name="Pangilinan J."/>
            <person name="Andreopoulos W."/>
            <person name="Hayes R.D."/>
            <person name="Ng V."/>
            <person name="Grigoriev I.V."/>
            <person name="Jackson S.A."/>
            <person name="Sutton T.D.S."/>
            <person name="Dobson A.D.W."/>
            <person name="Rama T."/>
        </authorList>
    </citation>
    <scope>NUCLEOTIDE SEQUENCE</scope>
    <source>
        <strain evidence="2">TRa3180A</strain>
    </source>
</reference>
<protein>
    <recommendedName>
        <fullName evidence="4">F-box domain-containing protein</fullName>
    </recommendedName>
</protein>
<comment type="caution">
    <text evidence="2">The sequence shown here is derived from an EMBL/GenBank/DDBJ whole genome shotgun (WGS) entry which is preliminary data.</text>
</comment>
<name>A0A9P7YX00_9HELO</name>
<organism evidence="2 3">
    <name type="scientific">Calycina marina</name>
    <dbReference type="NCBI Taxonomy" id="1763456"/>
    <lineage>
        <taxon>Eukaryota</taxon>
        <taxon>Fungi</taxon>
        <taxon>Dikarya</taxon>
        <taxon>Ascomycota</taxon>
        <taxon>Pezizomycotina</taxon>
        <taxon>Leotiomycetes</taxon>
        <taxon>Helotiales</taxon>
        <taxon>Pezizellaceae</taxon>
        <taxon>Calycina</taxon>
    </lineage>
</organism>
<sequence>MRFLQHTASSLAKLKTKASPFKHEQLSTTRSQAKTTISTAKTSSKKSQQIIRPYAELMESQPKKPSHLHRLPPEIRGIIFGMVLHERPKSHQRFATPELLAALRCDPVLYQQALYRFYRLSEFRMSKWNRPGLDEMGLSAIAGIRTWILDQSCLPTPHTVDRIVCNFTKTVEIQKTYELKWIGPFLTDWDRKCFIYLFLRLSDVGLTRVTISARPDVCEWFGRLIVSSTTRKRARLTTVPTFGRGGGGAEEPEWFWQAKRVGRLRQDLTWLTALY</sequence>
<evidence type="ECO:0000256" key="1">
    <source>
        <dbReference type="SAM" id="MobiDB-lite"/>
    </source>
</evidence>
<keyword evidence="3" id="KW-1185">Reference proteome</keyword>
<evidence type="ECO:0000313" key="2">
    <source>
        <dbReference type="EMBL" id="KAG9240800.1"/>
    </source>
</evidence>
<evidence type="ECO:0000313" key="3">
    <source>
        <dbReference type="Proteomes" id="UP000887226"/>
    </source>
</evidence>
<dbReference type="EMBL" id="MU254341">
    <property type="protein sequence ID" value="KAG9240800.1"/>
    <property type="molecule type" value="Genomic_DNA"/>
</dbReference>
<feature type="region of interest" description="Disordered" evidence="1">
    <location>
        <begin position="15"/>
        <end position="45"/>
    </location>
</feature>
<dbReference type="AlphaFoldDB" id="A0A9P7YX00"/>
<dbReference type="Proteomes" id="UP000887226">
    <property type="component" value="Unassembled WGS sequence"/>
</dbReference>
<feature type="compositionally biased region" description="Low complexity" evidence="1">
    <location>
        <begin position="31"/>
        <end position="45"/>
    </location>
</feature>
<accession>A0A9P7YX00</accession>